<dbReference type="SUPFAM" id="SSF102114">
    <property type="entry name" value="Radical SAM enzymes"/>
    <property type="match status" value="1"/>
</dbReference>
<dbReference type="Pfam" id="PF04055">
    <property type="entry name" value="Radical_SAM"/>
    <property type="match status" value="1"/>
</dbReference>
<dbReference type="AlphaFoldDB" id="A0A2S2PNF1"/>
<dbReference type="PROSITE" id="PS51918">
    <property type="entry name" value="RADICAL_SAM"/>
    <property type="match status" value="1"/>
</dbReference>
<evidence type="ECO:0000256" key="14">
    <source>
        <dbReference type="ARBA" id="ARBA00035038"/>
    </source>
</evidence>
<evidence type="ECO:0000256" key="1">
    <source>
        <dbReference type="ARBA" id="ARBA00001966"/>
    </source>
</evidence>
<keyword evidence="10" id="KW-0411">Iron-sulfur</keyword>
<dbReference type="SMART" id="SM00729">
    <property type="entry name" value="Elp3"/>
    <property type="match status" value="1"/>
</dbReference>
<accession>A0A2S2PNF1</accession>
<evidence type="ECO:0000256" key="16">
    <source>
        <dbReference type="ARBA" id="ARBA00035042"/>
    </source>
</evidence>
<keyword evidence="7" id="KW-0256">Endoplasmic reticulum</keyword>
<organism evidence="18">
    <name type="scientific">Schizaphis graminum</name>
    <name type="common">Green bug aphid</name>
    <dbReference type="NCBI Taxonomy" id="13262"/>
    <lineage>
        <taxon>Eukaryota</taxon>
        <taxon>Metazoa</taxon>
        <taxon>Ecdysozoa</taxon>
        <taxon>Arthropoda</taxon>
        <taxon>Hexapoda</taxon>
        <taxon>Insecta</taxon>
        <taxon>Pterygota</taxon>
        <taxon>Neoptera</taxon>
        <taxon>Paraneoptera</taxon>
        <taxon>Hemiptera</taxon>
        <taxon>Sternorrhyncha</taxon>
        <taxon>Aphidomorpha</taxon>
        <taxon>Aphidoidea</taxon>
        <taxon>Aphididae</taxon>
        <taxon>Aphidini</taxon>
        <taxon>Schizaphis</taxon>
    </lineage>
</organism>
<keyword evidence="4" id="KW-0399">Innate immunity</keyword>
<dbReference type="SFLD" id="SFLDS00029">
    <property type="entry name" value="Radical_SAM"/>
    <property type="match status" value="1"/>
</dbReference>
<name>A0A2S2PNF1_SCHGA</name>
<evidence type="ECO:0000256" key="11">
    <source>
        <dbReference type="ARBA" id="ARBA00023118"/>
    </source>
</evidence>
<feature type="domain" description="Radical SAM core" evidence="17">
    <location>
        <begin position="84"/>
        <end position="307"/>
    </location>
</feature>
<dbReference type="SFLD" id="SFLDF00318">
    <property type="entry name" value="Viperin"/>
    <property type="match status" value="1"/>
</dbReference>
<keyword evidence="11" id="KW-0051">Antiviral defense</keyword>
<proteinExistence type="inferred from homology"/>
<keyword evidence="9" id="KW-0408">Iron</keyword>
<dbReference type="InterPro" id="IPR026372">
    <property type="entry name" value="RSAD2"/>
</dbReference>
<evidence type="ECO:0000256" key="9">
    <source>
        <dbReference type="ARBA" id="ARBA00023004"/>
    </source>
</evidence>
<evidence type="ECO:0000256" key="4">
    <source>
        <dbReference type="ARBA" id="ARBA00022588"/>
    </source>
</evidence>
<dbReference type="CDD" id="cd01335">
    <property type="entry name" value="Radical_SAM"/>
    <property type="match status" value="1"/>
</dbReference>
<dbReference type="InterPro" id="IPR007197">
    <property type="entry name" value="rSAM"/>
</dbReference>
<protein>
    <recommendedName>
        <fullName evidence="14">S-adenosylmethionine-dependent nucleotide dehydratase RSAD2</fullName>
    </recommendedName>
    <alternativeName>
        <fullName evidence="15">Radical S-adenosyl methionine domain-containing protein 2</fullName>
    </alternativeName>
    <alternativeName>
        <fullName evidence="16">Virus inhibitory protein, endoplasmic reticulum-associated, interferon-inducible</fullName>
    </alternativeName>
</protein>
<evidence type="ECO:0000256" key="7">
    <source>
        <dbReference type="ARBA" id="ARBA00022824"/>
    </source>
</evidence>
<comment type="cofactor">
    <cofactor evidence="1">
        <name>[4Fe-4S] cluster</name>
        <dbReference type="ChEBI" id="CHEBI:49883"/>
    </cofactor>
</comment>
<comment type="similarity">
    <text evidence="13">Belongs to the radical SAM superfamily. RSAD2 family.</text>
</comment>
<dbReference type="GO" id="GO:0003824">
    <property type="term" value="F:catalytic activity"/>
    <property type="evidence" value="ECO:0007669"/>
    <property type="project" value="InterPro"/>
</dbReference>
<keyword evidence="3" id="KW-0004">4Fe-4S</keyword>
<sequence length="382" mass="43139">MVFVQRSAALDRFSAGLAIIYDLPRSNGPHAARTMAFVASNLQFVNTLRYTWDAVCRALASAIAAFASAFAPLRGPAVVAPADPAVPLSVNYHFTRQCNYSCGFCFHTAKTSFVLPLDEAKRGLKMLAAAGMKKLNFSGGEPFVRDGGRFMGELIRYCKTELRWADISVSIVSNGSLIRENWMIRYGEYVDMLAVSCDSFDADTNREIGRRQGGRTDHVAKLYEVREWCGQYKIAFKINTVVNTYNVNEVFTEHIERLRPVRWKVFQCLMLEGENAGEGALRDAARFYVTDQQFDGFLRRHAEVRTLVPENNDAMRDSYLILDEYMRFLNCRNGKKEPSASLLDVGVQQALRGSGFDEKAFLERGGIYVWSKQQLSEAELEW</sequence>
<keyword evidence="6" id="KW-0479">Metal-binding</keyword>
<dbReference type="GO" id="GO:0051607">
    <property type="term" value="P:defense response to virus"/>
    <property type="evidence" value="ECO:0007669"/>
    <property type="project" value="UniProtKB-KW"/>
</dbReference>
<evidence type="ECO:0000256" key="10">
    <source>
        <dbReference type="ARBA" id="ARBA00023014"/>
    </source>
</evidence>
<dbReference type="GO" id="GO:0045087">
    <property type="term" value="P:innate immune response"/>
    <property type="evidence" value="ECO:0007669"/>
    <property type="project" value="UniProtKB-KW"/>
</dbReference>
<reference evidence="18" key="1">
    <citation type="submission" date="2018-04" db="EMBL/GenBank/DDBJ databases">
        <title>Transcriptome of Schizaphis graminum biotype I.</title>
        <authorList>
            <person name="Scully E.D."/>
            <person name="Geib S.M."/>
            <person name="Palmer N.A."/>
            <person name="Koch K."/>
            <person name="Bradshaw J."/>
            <person name="Heng-Moss T."/>
            <person name="Sarath G."/>
        </authorList>
    </citation>
    <scope>NUCLEOTIDE SEQUENCE</scope>
</reference>
<dbReference type="GO" id="GO:0005811">
    <property type="term" value="C:lipid droplet"/>
    <property type="evidence" value="ECO:0007669"/>
    <property type="project" value="InterPro"/>
</dbReference>
<keyword evidence="12" id="KW-0472">Membrane</keyword>
<dbReference type="EMBL" id="GGMR01018324">
    <property type="protein sequence ID" value="MBY30943.1"/>
    <property type="molecule type" value="Transcribed_RNA"/>
</dbReference>
<evidence type="ECO:0000256" key="2">
    <source>
        <dbReference type="ARBA" id="ARBA00004397"/>
    </source>
</evidence>
<evidence type="ECO:0000256" key="12">
    <source>
        <dbReference type="ARBA" id="ARBA00023136"/>
    </source>
</evidence>
<dbReference type="GO" id="GO:0051539">
    <property type="term" value="F:4 iron, 4 sulfur cluster binding"/>
    <property type="evidence" value="ECO:0007669"/>
    <property type="project" value="UniProtKB-KW"/>
</dbReference>
<dbReference type="SFLD" id="SFLDG01088">
    <property type="entry name" value="antiviral_proteins"/>
    <property type="match status" value="1"/>
</dbReference>
<dbReference type="NCBIfam" id="TIGR04278">
    <property type="entry name" value="viperin"/>
    <property type="match status" value="1"/>
</dbReference>
<dbReference type="PANTHER" id="PTHR21339:SF0">
    <property type="entry name" value="S-ADENOSYLMETHIONINE-DEPENDENT NUCLEOTIDE DEHYDRATASE RSAD2"/>
    <property type="match status" value="1"/>
</dbReference>
<evidence type="ECO:0000256" key="5">
    <source>
        <dbReference type="ARBA" id="ARBA00022691"/>
    </source>
</evidence>
<evidence type="ECO:0000256" key="13">
    <source>
        <dbReference type="ARBA" id="ARBA00035008"/>
    </source>
</evidence>
<dbReference type="InterPro" id="IPR006638">
    <property type="entry name" value="Elp3/MiaA/NifB-like_rSAM"/>
</dbReference>
<gene>
    <name evidence="18" type="primary">rsad2</name>
    <name evidence="18" type="ORF">g.53716</name>
</gene>
<evidence type="ECO:0000256" key="6">
    <source>
        <dbReference type="ARBA" id="ARBA00022723"/>
    </source>
</evidence>
<dbReference type="GO" id="GO:0046872">
    <property type="term" value="F:metal ion binding"/>
    <property type="evidence" value="ECO:0007669"/>
    <property type="project" value="UniProtKB-KW"/>
</dbReference>
<keyword evidence="5" id="KW-0949">S-adenosyl-L-methionine</keyword>
<evidence type="ECO:0000259" key="17">
    <source>
        <dbReference type="PROSITE" id="PS51918"/>
    </source>
</evidence>
<dbReference type="PANTHER" id="PTHR21339">
    <property type="entry name" value="RADICAL S-ADENOSYL METHIONINE DOMAIN-CONTAINING PROTEIN 2"/>
    <property type="match status" value="1"/>
</dbReference>
<dbReference type="InterPro" id="IPR051196">
    <property type="entry name" value="RSAD2/Viperin_antiviral"/>
</dbReference>
<evidence type="ECO:0000313" key="18">
    <source>
        <dbReference type="EMBL" id="MBY30943.1"/>
    </source>
</evidence>
<evidence type="ECO:0000256" key="3">
    <source>
        <dbReference type="ARBA" id="ARBA00022485"/>
    </source>
</evidence>
<dbReference type="GO" id="GO:0005789">
    <property type="term" value="C:endoplasmic reticulum membrane"/>
    <property type="evidence" value="ECO:0007669"/>
    <property type="project" value="UniProtKB-SubCell"/>
</dbReference>
<keyword evidence="8" id="KW-0391">Immunity</keyword>
<dbReference type="Gene3D" id="3.20.20.70">
    <property type="entry name" value="Aldolase class I"/>
    <property type="match status" value="1"/>
</dbReference>
<dbReference type="SFLD" id="SFLDG01067">
    <property type="entry name" value="SPASM/twitch_domain_containing"/>
    <property type="match status" value="1"/>
</dbReference>
<dbReference type="InterPro" id="IPR013785">
    <property type="entry name" value="Aldolase_TIM"/>
</dbReference>
<dbReference type="NCBIfam" id="NF038283">
    <property type="entry name" value="viperin_w_prok"/>
    <property type="match status" value="1"/>
</dbReference>
<evidence type="ECO:0000256" key="8">
    <source>
        <dbReference type="ARBA" id="ARBA00022859"/>
    </source>
</evidence>
<evidence type="ECO:0000256" key="15">
    <source>
        <dbReference type="ARBA" id="ARBA00035040"/>
    </source>
</evidence>
<dbReference type="InterPro" id="IPR058240">
    <property type="entry name" value="rSAM_sf"/>
</dbReference>
<comment type="subcellular location">
    <subcellularLocation>
        <location evidence="2">Endoplasmic reticulum membrane</location>
        <topology evidence="2">Peripheral membrane protein</topology>
        <orientation evidence="2">Cytoplasmic side</orientation>
    </subcellularLocation>
</comment>